<feature type="domain" description="Fimbrial-type adhesion" evidence="6">
    <location>
        <begin position="35"/>
        <end position="206"/>
    </location>
</feature>
<evidence type="ECO:0000259" key="6">
    <source>
        <dbReference type="Pfam" id="PF00419"/>
    </source>
</evidence>
<dbReference type="EMBL" id="NEBD01000029">
    <property type="protein sequence ID" value="PRJ24470.1"/>
    <property type="molecule type" value="Genomic_DNA"/>
</dbReference>
<protein>
    <submittedName>
        <fullName evidence="7">Major fimbrial subunit</fullName>
    </submittedName>
</protein>
<proteinExistence type="inferred from homology"/>
<evidence type="ECO:0000256" key="5">
    <source>
        <dbReference type="SAM" id="SignalP"/>
    </source>
</evidence>
<dbReference type="SUPFAM" id="SSF49401">
    <property type="entry name" value="Bacterial adhesins"/>
    <property type="match status" value="1"/>
</dbReference>
<comment type="similarity">
    <text evidence="2">Belongs to the fimbrial protein family.</text>
</comment>
<dbReference type="InterPro" id="IPR036937">
    <property type="entry name" value="Adhesion_dom_fimbrial_sf"/>
</dbReference>
<comment type="caution">
    <text evidence="7">The sequence shown here is derived from an EMBL/GenBank/DDBJ whole genome shotgun (WGS) entry which is preliminary data.</text>
</comment>
<reference evidence="7" key="1">
    <citation type="submission" date="2017-04" db="EMBL/GenBank/DDBJ databases">
        <title>Haemophilus influenzae in COPD genome sequencing project.</title>
        <authorList>
            <person name="Murphy T.F."/>
            <person name="Kong Y."/>
            <person name="Nadendla S."/>
            <person name="Tettelin H."/>
            <person name="Pettigrew M."/>
        </authorList>
    </citation>
    <scope>NUCLEOTIDE SEQUENCE [LARGE SCALE GENOMIC DNA]</scope>
    <source>
        <strain evidence="7">39P1H1</strain>
    </source>
</reference>
<dbReference type="PANTHER" id="PTHR33420">
    <property type="entry name" value="FIMBRIAL SUBUNIT ELFA-RELATED"/>
    <property type="match status" value="1"/>
</dbReference>
<dbReference type="GO" id="GO:0043709">
    <property type="term" value="P:cell adhesion involved in single-species biofilm formation"/>
    <property type="evidence" value="ECO:0007669"/>
    <property type="project" value="TreeGrafter"/>
</dbReference>
<gene>
    <name evidence="7" type="primary">hifA_2</name>
    <name evidence="7" type="ORF">BV056_00805</name>
</gene>
<dbReference type="InterPro" id="IPR050263">
    <property type="entry name" value="Bact_Fimbrial_Adh_Pro"/>
</dbReference>
<keyword evidence="3 5" id="KW-0732">Signal</keyword>
<accession>A0AB37B193</accession>
<evidence type="ECO:0000256" key="1">
    <source>
        <dbReference type="ARBA" id="ARBA00004561"/>
    </source>
</evidence>
<evidence type="ECO:0000313" key="7">
    <source>
        <dbReference type="EMBL" id="PRJ24470.1"/>
    </source>
</evidence>
<feature type="chain" id="PRO_5044194740" evidence="5">
    <location>
        <begin position="28"/>
        <end position="207"/>
    </location>
</feature>
<keyword evidence="4" id="KW-0281">Fimbrium</keyword>
<evidence type="ECO:0000256" key="2">
    <source>
        <dbReference type="ARBA" id="ARBA00006671"/>
    </source>
</evidence>
<dbReference type="AlphaFoldDB" id="A0AB37B193"/>
<dbReference type="Gene3D" id="2.60.40.1090">
    <property type="entry name" value="Fimbrial-type adhesion domain"/>
    <property type="match status" value="1"/>
</dbReference>
<dbReference type="InterPro" id="IPR008966">
    <property type="entry name" value="Adhesion_dom_sf"/>
</dbReference>
<evidence type="ECO:0000256" key="3">
    <source>
        <dbReference type="ARBA" id="ARBA00022729"/>
    </source>
</evidence>
<dbReference type="PANTHER" id="PTHR33420:SF3">
    <property type="entry name" value="FIMBRIAL SUBUNIT ELFA"/>
    <property type="match status" value="1"/>
</dbReference>
<dbReference type="Pfam" id="PF00419">
    <property type="entry name" value="Fimbrial"/>
    <property type="match status" value="1"/>
</dbReference>
<comment type="subcellular location">
    <subcellularLocation>
        <location evidence="1">Fimbrium</location>
    </subcellularLocation>
</comment>
<evidence type="ECO:0000256" key="4">
    <source>
        <dbReference type="ARBA" id="ARBA00023263"/>
    </source>
</evidence>
<dbReference type="GO" id="GO:0009289">
    <property type="term" value="C:pilus"/>
    <property type="evidence" value="ECO:0007669"/>
    <property type="project" value="UniProtKB-SubCell"/>
</dbReference>
<feature type="signal peptide" evidence="5">
    <location>
        <begin position="1"/>
        <end position="27"/>
    </location>
</feature>
<dbReference type="InterPro" id="IPR000259">
    <property type="entry name" value="Adhesion_dom_fimbrial"/>
</dbReference>
<name>A0AB37B193_HAEIF</name>
<organism evidence="7">
    <name type="scientific">Haemophilus influenzae</name>
    <dbReference type="NCBI Taxonomy" id="727"/>
    <lineage>
        <taxon>Bacteria</taxon>
        <taxon>Pseudomonadati</taxon>
        <taxon>Pseudomonadota</taxon>
        <taxon>Gammaproteobacteria</taxon>
        <taxon>Pasteurellales</taxon>
        <taxon>Pasteurellaceae</taxon>
        <taxon>Haemophilus</taxon>
    </lineage>
</organism>
<sequence>MIQMKKQLLSAALVAAFSSALAINANAADVTKGTINFEGQIVEQTCTVADNNSNQTISLGKAPRNAFTGKKSTANPTRFFIHLQNCTLAGAAGQNTATKVKAGFSSVENVDPTNEYTLKNKATSNIANGVHIQLFNENGTKAISPMKYSTKVETATVKHSLEDDADFKEIAQNATPDLIYIAKFYATNATVDAGEVQSSVDFELVYE</sequence>